<accession>A0ABV4DVG5</accession>
<dbReference type="RefSeq" id="WP_369868446.1">
    <property type="nucleotide sequence ID" value="NZ_JBGFFE010000002.1"/>
</dbReference>
<name>A0ABV4DVG5_9CLOT</name>
<evidence type="ECO:0000313" key="1">
    <source>
        <dbReference type="EMBL" id="MEY8762516.1"/>
    </source>
</evidence>
<evidence type="ECO:0000313" key="2">
    <source>
        <dbReference type="Proteomes" id="UP001565220"/>
    </source>
</evidence>
<keyword evidence="2" id="KW-1185">Reference proteome</keyword>
<evidence type="ECO:0008006" key="3">
    <source>
        <dbReference type="Google" id="ProtNLM"/>
    </source>
</evidence>
<dbReference type="Proteomes" id="UP001565220">
    <property type="component" value="Unassembled WGS sequence"/>
</dbReference>
<reference evidence="1 2" key="1">
    <citation type="submission" date="2024-08" db="EMBL/GenBank/DDBJ databases">
        <title>Clostridium lapicellarii sp. nov., and Clostridium renhuaiense sp. nov., two species isolated from the mud in a fermentation cellar used for producing sauce-flavour Chinese liquors.</title>
        <authorList>
            <person name="Yang F."/>
            <person name="Wang H."/>
            <person name="Chen L.Q."/>
            <person name="Zhou N."/>
            <person name="Lu J.J."/>
            <person name="Pu X.X."/>
            <person name="Wan B."/>
            <person name="Wang L."/>
            <person name="Liu S.J."/>
        </authorList>
    </citation>
    <scope>NUCLEOTIDE SEQUENCE [LARGE SCALE GENOMIC DNA]</scope>
    <source>
        <strain evidence="1 2">MT-113</strain>
    </source>
</reference>
<gene>
    <name evidence="1" type="ORF">AB8S09_02465</name>
</gene>
<protein>
    <recommendedName>
        <fullName evidence="3">Resolvase</fullName>
    </recommendedName>
</protein>
<organism evidence="1 2">
    <name type="scientific">Clostridium lapidicellarium</name>
    <dbReference type="NCBI Taxonomy" id="3240931"/>
    <lineage>
        <taxon>Bacteria</taxon>
        <taxon>Bacillati</taxon>
        <taxon>Bacillota</taxon>
        <taxon>Clostridia</taxon>
        <taxon>Eubacteriales</taxon>
        <taxon>Clostridiaceae</taxon>
        <taxon>Clostridium</taxon>
    </lineage>
</organism>
<proteinExistence type="predicted"/>
<sequence length="100" mass="11959">MEENGYTALDRAEYEERYNPLTKRYEAIENKITEINNKRIERTAKQERIEEFIKILEKSSTILTELDDGIWNAVIEVVKVNSERKITFVFKDGFKLQWNI</sequence>
<comment type="caution">
    <text evidence="1">The sequence shown here is derived from an EMBL/GenBank/DDBJ whole genome shotgun (WGS) entry which is preliminary data.</text>
</comment>
<dbReference type="EMBL" id="JBGFFE010000002">
    <property type="protein sequence ID" value="MEY8762516.1"/>
    <property type="molecule type" value="Genomic_DNA"/>
</dbReference>